<dbReference type="Gene3D" id="1.20.1080.10">
    <property type="entry name" value="Glycerol uptake facilitator protein"/>
    <property type="match status" value="1"/>
</dbReference>
<sequence>MPNELTFFNSCAFPDNWNPYLAFCMEFTGSLILSIVPRLINESNRLSNYPFYKTVMKSVLAVSLVLVGFNISGGMYNPVVATVIVGRCRGHSYAEHIIIYWFGATSGSLIGSIFYPQIKESISGSKVVKKKTFSPSVQEIECSSYTHNDFTSGKCFIKYNLYL</sequence>
<comment type="subcellular location">
    <subcellularLocation>
        <location evidence="1">Membrane</location>
        <topology evidence="1">Multi-pass membrane protein</topology>
    </subcellularLocation>
</comment>
<dbReference type="OrthoDB" id="1580043at2759"/>
<dbReference type="PANTHER" id="PTHR21191:SF16">
    <property type="entry name" value="AQUAPORIN"/>
    <property type="match status" value="1"/>
</dbReference>
<keyword evidence="3" id="KW-1133">Transmembrane helix</keyword>
<dbReference type="Proteomes" id="UP000675881">
    <property type="component" value="Chromosome 14"/>
</dbReference>
<dbReference type="GO" id="GO:0005737">
    <property type="term" value="C:cytoplasm"/>
    <property type="evidence" value="ECO:0007669"/>
    <property type="project" value="TreeGrafter"/>
</dbReference>
<keyword evidence="4" id="KW-0472">Membrane</keyword>
<proteinExistence type="predicted"/>
<dbReference type="GO" id="GO:0016020">
    <property type="term" value="C:membrane"/>
    <property type="evidence" value="ECO:0007669"/>
    <property type="project" value="UniProtKB-SubCell"/>
</dbReference>
<dbReference type="PANTHER" id="PTHR21191">
    <property type="entry name" value="AQUAPORIN"/>
    <property type="match status" value="1"/>
</dbReference>
<evidence type="ECO:0000256" key="3">
    <source>
        <dbReference type="ARBA" id="ARBA00022989"/>
    </source>
</evidence>
<dbReference type="SUPFAM" id="SSF81338">
    <property type="entry name" value="Aquaporin-like"/>
    <property type="match status" value="1"/>
</dbReference>
<reference evidence="5" key="1">
    <citation type="submission" date="2021-02" db="EMBL/GenBank/DDBJ databases">
        <authorList>
            <person name="Bekaert M."/>
        </authorList>
    </citation>
    <scope>NUCLEOTIDE SEQUENCE</scope>
    <source>
        <strain evidence="5">IoA-00</strain>
    </source>
</reference>
<evidence type="ECO:0000256" key="4">
    <source>
        <dbReference type="ARBA" id="ARBA00023136"/>
    </source>
</evidence>
<dbReference type="AlphaFoldDB" id="A0A7R8H447"/>
<organism evidence="5 6">
    <name type="scientific">Lepeophtheirus salmonis</name>
    <name type="common">Salmon louse</name>
    <name type="synonym">Caligus salmonis</name>
    <dbReference type="NCBI Taxonomy" id="72036"/>
    <lineage>
        <taxon>Eukaryota</taxon>
        <taxon>Metazoa</taxon>
        <taxon>Ecdysozoa</taxon>
        <taxon>Arthropoda</taxon>
        <taxon>Crustacea</taxon>
        <taxon>Multicrustacea</taxon>
        <taxon>Hexanauplia</taxon>
        <taxon>Copepoda</taxon>
        <taxon>Siphonostomatoida</taxon>
        <taxon>Caligidae</taxon>
        <taxon>Lepeophtheirus</taxon>
    </lineage>
</organism>
<name>A0A7R8H447_LEPSM</name>
<accession>A0A7R8H447</accession>
<evidence type="ECO:0000256" key="2">
    <source>
        <dbReference type="ARBA" id="ARBA00022692"/>
    </source>
</evidence>
<dbReference type="InterPro" id="IPR023271">
    <property type="entry name" value="Aquaporin-like"/>
</dbReference>
<dbReference type="EMBL" id="HG994593">
    <property type="protein sequence ID" value="CAF2855123.1"/>
    <property type="molecule type" value="Genomic_DNA"/>
</dbReference>
<dbReference type="GO" id="GO:0015267">
    <property type="term" value="F:channel activity"/>
    <property type="evidence" value="ECO:0007669"/>
    <property type="project" value="TreeGrafter"/>
</dbReference>
<keyword evidence="2" id="KW-0812">Transmembrane</keyword>
<dbReference type="InterPro" id="IPR051883">
    <property type="entry name" value="AQP11/12_channel"/>
</dbReference>
<evidence type="ECO:0000313" key="5">
    <source>
        <dbReference type="EMBL" id="CAF2855123.1"/>
    </source>
</evidence>
<evidence type="ECO:0000313" key="6">
    <source>
        <dbReference type="Proteomes" id="UP000675881"/>
    </source>
</evidence>
<keyword evidence="6" id="KW-1185">Reference proteome</keyword>
<evidence type="ECO:0000256" key="1">
    <source>
        <dbReference type="ARBA" id="ARBA00004141"/>
    </source>
</evidence>
<protein>
    <submittedName>
        <fullName evidence="5">AQPN</fullName>
    </submittedName>
</protein>
<gene>
    <name evidence="5" type="ORF">LSAA_4655</name>
</gene>